<organism evidence="1">
    <name type="scientific">marine sediment metagenome</name>
    <dbReference type="NCBI Taxonomy" id="412755"/>
    <lineage>
        <taxon>unclassified sequences</taxon>
        <taxon>metagenomes</taxon>
        <taxon>ecological metagenomes</taxon>
    </lineage>
</organism>
<dbReference type="EMBL" id="LAZR01004140">
    <property type="protein sequence ID" value="KKN11410.1"/>
    <property type="molecule type" value="Genomic_DNA"/>
</dbReference>
<evidence type="ECO:0000313" key="1">
    <source>
        <dbReference type="EMBL" id="KKN11410.1"/>
    </source>
</evidence>
<sequence length="99" mass="10722">MTNLKAFVANEDFSGGAGLPTGDTILDLTTTQVSPEDYEGKPRWKLTTADKVEYFVPKTVMNGIKNAVAKDFGFARVTRTGESKNDTQYTVVGIKDGGQ</sequence>
<comment type="caution">
    <text evidence="1">The sequence shown here is derived from an EMBL/GenBank/DDBJ whole genome shotgun (WGS) entry which is preliminary data.</text>
</comment>
<name>A0A0F9MVT8_9ZZZZ</name>
<protein>
    <submittedName>
        <fullName evidence="1">Uncharacterized protein</fullName>
    </submittedName>
</protein>
<accession>A0A0F9MVT8</accession>
<dbReference type="AlphaFoldDB" id="A0A0F9MVT8"/>
<reference evidence="1" key="1">
    <citation type="journal article" date="2015" name="Nature">
        <title>Complex archaea that bridge the gap between prokaryotes and eukaryotes.</title>
        <authorList>
            <person name="Spang A."/>
            <person name="Saw J.H."/>
            <person name="Jorgensen S.L."/>
            <person name="Zaremba-Niedzwiedzka K."/>
            <person name="Martijn J."/>
            <person name="Lind A.E."/>
            <person name="van Eijk R."/>
            <person name="Schleper C."/>
            <person name="Guy L."/>
            <person name="Ettema T.J."/>
        </authorList>
    </citation>
    <scope>NUCLEOTIDE SEQUENCE</scope>
</reference>
<gene>
    <name evidence="1" type="ORF">LCGC14_1026920</name>
</gene>
<proteinExistence type="predicted"/>